<gene>
    <name evidence="6" type="ORF">LAFE_0B12288G</name>
</gene>
<dbReference type="PANTHER" id="PTHR22970">
    <property type="entry name" value="AT-RICH INTERACTIVE DOMAIN-CONTAINING PROTEIN 2"/>
    <property type="match status" value="1"/>
</dbReference>
<feature type="domain" description="RFX-type winged-helix" evidence="5">
    <location>
        <begin position="395"/>
        <end position="476"/>
    </location>
</feature>
<evidence type="ECO:0000313" key="6">
    <source>
        <dbReference type="EMBL" id="SCW00229.1"/>
    </source>
</evidence>
<dbReference type="GO" id="GO:0006355">
    <property type="term" value="P:regulation of DNA-templated transcription"/>
    <property type="evidence" value="ECO:0007669"/>
    <property type="project" value="InterPro"/>
</dbReference>
<dbReference type="GO" id="GO:0006325">
    <property type="term" value="P:chromatin organization"/>
    <property type="evidence" value="ECO:0007669"/>
    <property type="project" value="UniProtKB-KW"/>
</dbReference>
<evidence type="ECO:0000256" key="1">
    <source>
        <dbReference type="ARBA" id="ARBA00022853"/>
    </source>
</evidence>
<keyword evidence="3" id="KW-0804">Transcription</keyword>
<keyword evidence="7" id="KW-1185">Reference proteome</keyword>
<name>A0A1G4M943_LACFM</name>
<evidence type="ECO:0000313" key="7">
    <source>
        <dbReference type="Proteomes" id="UP000190831"/>
    </source>
</evidence>
<proteinExistence type="predicted"/>
<evidence type="ECO:0000259" key="5">
    <source>
        <dbReference type="PROSITE" id="PS51526"/>
    </source>
</evidence>
<keyword evidence="4" id="KW-0539">Nucleus</keyword>
<dbReference type="GO" id="GO:0016586">
    <property type="term" value="C:RSC-type complex"/>
    <property type="evidence" value="ECO:0007669"/>
    <property type="project" value="TreeGrafter"/>
</dbReference>
<reference evidence="7" key="1">
    <citation type="submission" date="2016-03" db="EMBL/GenBank/DDBJ databases">
        <authorList>
            <person name="Devillers H."/>
        </authorList>
    </citation>
    <scope>NUCLEOTIDE SEQUENCE [LARGE SCALE GENOMIC DNA]</scope>
</reference>
<sequence length="580" mass="64931">MSEKIGRQGSTPIEGFEDSPLSTEIFDAGQSSVFQSVVPEPIFVTREQSDGVIAKSGLSALQHTISSLNVFQHLPRESAQGIDDLSRMKMALLSGLPDEVQWALKKYLAYSNKAPYMISFKENKNLLPLFSRFIIATLPLLHRFDMPLDATKDLPTLQKGMNTVLILRNMAQDSESTQILATNVAVKEFILAVLEIFNAINSSTFSLYQNNAPFFNELVHYVIDLMEAISSYIAPAKKDDPYFQNLVSILMYTNDRYMVISILRSLSRLLVRSKADEESAADNLHDKVLDQICSYLLVDWDSELIMASLDFLYQYILPGNERIAILMKTPQRYSVLSGVLPKLLTYNVKMPDYESFNKTEIKLARRVMPPAPTEPPKLEGDLFRQVLELNEPMRSTAWLRCCFEPVKDAEVTQISLWRGYESEFSQAVKESGRKLLPAVEFIKNVSNAFKNASAMVITDQASGKKRFVIKGIQPRPKEVSIAEGDATAANPEEKSLTSYESEISESKEATQIPLPELKFPTKLSDVSKASAIFLCLVSNDSEGIGFKFCKSVKPIIMHTLADVPPLNPALSEYMDNVPVA</sequence>
<dbReference type="PANTHER" id="PTHR22970:SF14">
    <property type="entry name" value="AT-RICH INTERACTIVE DOMAIN-CONTAINING PROTEIN 2"/>
    <property type="match status" value="1"/>
</dbReference>
<dbReference type="InterPro" id="IPR003150">
    <property type="entry name" value="DNA-bd_RFX"/>
</dbReference>
<dbReference type="STRING" id="4955.A0A1G4M943"/>
<dbReference type="EMBL" id="LT598489">
    <property type="protein sequence ID" value="SCW00229.1"/>
    <property type="molecule type" value="Genomic_DNA"/>
</dbReference>
<dbReference type="OMA" id="KRFVIKG"/>
<dbReference type="InterPro" id="IPR052406">
    <property type="entry name" value="Chromatin_Remodeling_Comp"/>
</dbReference>
<keyword evidence="2" id="KW-0805">Transcription regulation</keyword>
<evidence type="ECO:0000256" key="3">
    <source>
        <dbReference type="ARBA" id="ARBA00023163"/>
    </source>
</evidence>
<keyword evidence="1" id="KW-0156">Chromatin regulator</keyword>
<dbReference type="AlphaFoldDB" id="A0A1G4M943"/>
<dbReference type="PROSITE" id="PS51526">
    <property type="entry name" value="RFX_DBD"/>
    <property type="match status" value="1"/>
</dbReference>
<dbReference type="OrthoDB" id="338531at2759"/>
<dbReference type="Proteomes" id="UP000190831">
    <property type="component" value="Chromosome B"/>
</dbReference>
<dbReference type="GO" id="GO:0003677">
    <property type="term" value="F:DNA binding"/>
    <property type="evidence" value="ECO:0007669"/>
    <property type="project" value="InterPro"/>
</dbReference>
<protein>
    <submittedName>
        <fullName evidence="6">LAFE_0B12288g1_1</fullName>
    </submittedName>
</protein>
<evidence type="ECO:0000256" key="2">
    <source>
        <dbReference type="ARBA" id="ARBA00023015"/>
    </source>
</evidence>
<accession>A0A1G4M943</accession>
<evidence type="ECO:0000256" key="4">
    <source>
        <dbReference type="ARBA" id="ARBA00023242"/>
    </source>
</evidence>
<organism evidence="6 7">
    <name type="scientific">Lachancea fermentati</name>
    <name type="common">Zygosaccharomyces fermentati</name>
    <dbReference type="NCBI Taxonomy" id="4955"/>
    <lineage>
        <taxon>Eukaryota</taxon>
        <taxon>Fungi</taxon>
        <taxon>Dikarya</taxon>
        <taxon>Ascomycota</taxon>
        <taxon>Saccharomycotina</taxon>
        <taxon>Saccharomycetes</taxon>
        <taxon>Saccharomycetales</taxon>
        <taxon>Saccharomycetaceae</taxon>
        <taxon>Lachancea</taxon>
    </lineage>
</organism>